<feature type="region of interest" description="Disordered" evidence="1">
    <location>
        <begin position="221"/>
        <end position="241"/>
    </location>
</feature>
<protein>
    <submittedName>
        <fullName evidence="2">Uncharacterized protein</fullName>
    </submittedName>
</protein>
<evidence type="ECO:0000256" key="1">
    <source>
        <dbReference type="SAM" id="MobiDB-lite"/>
    </source>
</evidence>
<evidence type="ECO:0000313" key="2">
    <source>
        <dbReference type="EMBL" id="JAS56422.1"/>
    </source>
</evidence>
<proteinExistence type="predicted"/>
<reference evidence="2" key="1">
    <citation type="submission" date="2015-11" db="EMBL/GenBank/DDBJ databases">
        <title>De novo transcriptome assembly of four potential Pierce s Disease insect vectors from Arizona vineyards.</title>
        <authorList>
            <person name="Tassone E.E."/>
        </authorList>
    </citation>
    <scope>NUCLEOTIDE SEQUENCE</scope>
</reference>
<name>A0A1B6G1Y5_9HEMI</name>
<feature type="region of interest" description="Disordered" evidence="1">
    <location>
        <begin position="387"/>
        <end position="417"/>
    </location>
</feature>
<dbReference type="AlphaFoldDB" id="A0A1B6G1Y5"/>
<gene>
    <name evidence="2" type="ORF">g.36466</name>
</gene>
<accession>A0A1B6G1Y5</accession>
<feature type="non-terminal residue" evidence="2">
    <location>
        <position position="557"/>
    </location>
</feature>
<dbReference type="EMBL" id="GECZ01013347">
    <property type="protein sequence ID" value="JAS56422.1"/>
    <property type="molecule type" value="Transcribed_RNA"/>
</dbReference>
<feature type="non-terminal residue" evidence="2">
    <location>
        <position position="1"/>
    </location>
</feature>
<sequence length="557" mass="63280">IDFQPDPLQGILEDKYWQDQEDQEGVIRKYMDLAINNMMPPNLEIGKRGAERTNYQAKSITSNLAFKGEANERDRDCPCKEVVACGECSKGKSNKKSNFTEAEDRVSLDRSLLPLRIEKREVEKGNYDVSSLEQVDYLNQHDSDKNTHIYKKSIPNHSSILSGRKLLSFTEVDSDHDEDGEGNYEDNISKSSYKGLRFDYEDHTQKSPKVIGRRLLSFTEDDSDHDEYGEENYEEEGSRSSYRMQRFNDGDQTQKVSKVFNLDKTYDDNFNDVRRPYYEYVENEPIIEQRDNKDSEEANVIDEFTNNKRSEESALIYNPARNSLPNKPAEFYTANKWANRLQKFLQPKEKGPHSRAKGVNMTEEFAVVQSEALRNASLAQATYKPINKTTPQPLNTTVNITTTSNQDTTNPPKGRRSYPETFLFDDHRISNLAENSDDAVARNNLKVINETTSSSQTSSSSGVLLGNTTLQLNSINNATISQWNITSVSSAASTKPTVTPTIKKKEKFQEEETIDAEVANDIVETVIAESQRSSVFGNSLGLCRRNDSLNVRYGRVI</sequence>
<feature type="compositionally biased region" description="Polar residues" evidence="1">
    <location>
        <begin position="387"/>
        <end position="411"/>
    </location>
</feature>
<feature type="compositionally biased region" description="Acidic residues" evidence="1">
    <location>
        <begin position="221"/>
        <end position="235"/>
    </location>
</feature>
<organism evidence="2">
    <name type="scientific">Cuerna arida</name>
    <dbReference type="NCBI Taxonomy" id="1464854"/>
    <lineage>
        <taxon>Eukaryota</taxon>
        <taxon>Metazoa</taxon>
        <taxon>Ecdysozoa</taxon>
        <taxon>Arthropoda</taxon>
        <taxon>Hexapoda</taxon>
        <taxon>Insecta</taxon>
        <taxon>Pterygota</taxon>
        <taxon>Neoptera</taxon>
        <taxon>Paraneoptera</taxon>
        <taxon>Hemiptera</taxon>
        <taxon>Auchenorrhyncha</taxon>
        <taxon>Membracoidea</taxon>
        <taxon>Cicadellidae</taxon>
        <taxon>Cicadellinae</taxon>
        <taxon>Proconiini</taxon>
        <taxon>Cuerna</taxon>
    </lineage>
</organism>